<dbReference type="Proteomes" id="UP001044222">
    <property type="component" value="Chromosome 8"/>
</dbReference>
<dbReference type="Gene3D" id="2.60.120.290">
    <property type="entry name" value="Spermadhesin, CUB domain"/>
    <property type="match status" value="1"/>
</dbReference>
<proteinExistence type="predicted"/>
<feature type="disulfide bond" evidence="6">
    <location>
        <begin position="172"/>
        <end position="187"/>
    </location>
</feature>
<dbReference type="SUPFAM" id="SSF49854">
    <property type="entry name" value="Spermadhesin, CUB domain"/>
    <property type="match status" value="1"/>
</dbReference>
<dbReference type="InterPro" id="IPR018114">
    <property type="entry name" value="TRYPSIN_HIS"/>
</dbReference>
<evidence type="ECO:0000256" key="1">
    <source>
        <dbReference type="ARBA" id="ARBA00022670"/>
    </source>
</evidence>
<dbReference type="EMBL" id="JAFIRN010000008">
    <property type="protein sequence ID" value="KAG5844550.1"/>
    <property type="molecule type" value="Genomic_DNA"/>
</dbReference>
<protein>
    <recommendedName>
        <fullName evidence="12">Peptidase S1 domain-containing protein</fullName>
    </recommendedName>
</protein>
<dbReference type="InterPro" id="IPR035914">
    <property type="entry name" value="Sperma_CUB_dom_sf"/>
</dbReference>
<dbReference type="GO" id="GO:0006508">
    <property type="term" value="P:proteolysis"/>
    <property type="evidence" value="ECO:0007669"/>
    <property type="project" value="UniProtKB-KW"/>
</dbReference>
<dbReference type="PROSITE" id="PS50068">
    <property type="entry name" value="LDLRA_2"/>
    <property type="match status" value="4"/>
</dbReference>
<feature type="disulfide bond" evidence="6">
    <location>
        <begin position="99"/>
        <end position="114"/>
    </location>
</feature>
<evidence type="ECO:0000256" key="3">
    <source>
        <dbReference type="ARBA" id="ARBA00022825"/>
    </source>
</evidence>
<dbReference type="FunFam" id="4.10.400.10:FF:000065">
    <property type="entry name" value="Transmembrane protease serine 7"/>
    <property type="match status" value="1"/>
</dbReference>
<dbReference type="AlphaFoldDB" id="A0A9D3M8T0"/>
<feature type="disulfide bond" evidence="6">
    <location>
        <begin position="123"/>
        <end position="141"/>
    </location>
</feature>
<keyword evidence="4 6" id="KW-1015">Disulfide bond</keyword>
<dbReference type="InterPro" id="IPR023415">
    <property type="entry name" value="LDLR_class-A_CS"/>
</dbReference>
<feature type="disulfide bond" evidence="6">
    <location>
        <begin position="153"/>
        <end position="165"/>
    </location>
</feature>
<feature type="domain" description="Peptidase S1" evidence="9">
    <location>
        <begin position="242"/>
        <end position="479"/>
    </location>
</feature>
<dbReference type="SUPFAM" id="SSF57424">
    <property type="entry name" value="LDL receptor-like module"/>
    <property type="match status" value="4"/>
</dbReference>
<dbReference type="PANTHER" id="PTHR24252:SF17">
    <property type="entry name" value="SUPPRESSOR OF TUMORIGENICITY 14 PROTEIN HOMOLOG-RELATED"/>
    <property type="match status" value="1"/>
</dbReference>
<feature type="disulfide bond" evidence="6">
    <location>
        <begin position="195"/>
        <end position="207"/>
    </location>
</feature>
<feature type="disulfide bond" evidence="6">
    <location>
        <begin position="135"/>
        <end position="150"/>
    </location>
</feature>
<dbReference type="InterPro" id="IPR033116">
    <property type="entry name" value="TRYPSIN_SER"/>
</dbReference>
<evidence type="ECO:0000256" key="7">
    <source>
        <dbReference type="RuleBase" id="RU363034"/>
    </source>
</evidence>
<dbReference type="Pfam" id="PF00057">
    <property type="entry name" value="Ldl_recept_a"/>
    <property type="match status" value="4"/>
</dbReference>
<dbReference type="PRINTS" id="PR00261">
    <property type="entry name" value="LDLRECEPTOR"/>
</dbReference>
<reference evidence="10" key="1">
    <citation type="submission" date="2021-01" db="EMBL/GenBank/DDBJ databases">
        <title>A chromosome-scale assembly of European eel, Anguilla anguilla.</title>
        <authorList>
            <person name="Henkel C."/>
            <person name="Jong-Raadsen S.A."/>
            <person name="Dufour S."/>
            <person name="Weltzien F.-A."/>
            <person name="Palstra A.P."/>
            <person name="Pelster B."/>
            <person name="Spaink H.P."/>
            <person name="Van Den Thillart G.E."/>
            <person name="Jansen H."/>
            <person name="Zahm M."/>
            <person name="Klopp C."/>
            <person name="Cedric C."/>
            <person name="Louis A."/>
            <person name="Berthelot C."/>
            <person name="Parey E."/>
            <person name="Roest Crollius H."/>
            <person name="Montfort J."/>
            <person name="Robinson-Rechavi M."/>
            <person name="Bucao C."/>
            <person name="Bouchez O."/>
            <person name="Gislard M."/>
            <person name="Lluch J."/>
            <person name="Milhes M."/>
            <person name="Lampietro C."/>
            <person name="Lopez Roques C."/>
            <person name="Donnadieu C."/>
            <person name="Braasch I."/>
            <person name="Desvignes T."/>
            <person name="Postlethwait J."/>
            <person name="Bobe J."/>
            <person name="Guiguen Y."/>
            <person name="Dirks R."/>
        </authorList>
    </citation>
    <scope>NUCLEOTIDE SEQUENCE</scope>
    <source>
        <strain evidence="10">Tag_6206</strain>
        <tissue evidence="10">Liver</tissue>
    </source>
</reference>
<feature type="domain" description="CUB" evidence="8">
    <location>
        <begin position="1"/>
        <end position="75"/>
    </location>
</feature>
<dbReference type="SMART" id="SM00192">
    <property type="entry name" value="LDLa"/>
    <property type="match status" value="4"/>
</dbReference>
<feature type="disulfide bond" evidence="6">
    <location>
        <begin position="160"/>
        <end position="178"/>
    </location>
</feature>
<keyword evidence="5" id="KW-0325">Glycoprotein</keyword>
<dbReference type="CDD" id="cd00041">
    <property type="entry name" value="CUB"/>
    <property type="match status" value="1"/>
</dbReference>
<dbReference type="PANTHER" id="PTHR24252">
    <property type="entry name" value="ACROSIN-RELATED"/>
    <property type="match status" value="1"/>
</dbReference>
<dbReference type="InterPro" id="IPR002172">
    <property type="entry name" value="LDrepeatLR_classA_rpt"/>
</dbReference>
<dbReference type="SMART" id="SM00020">
    <property type="entry name" value="Tryp_SPc"/>
    <property type="match status" value="1"/>
</dbReference>
<dbReference type="Pfam" id="PF00431">
    <property type="entry name" value="CUB"/>
    <property type="match status" value="1"/>
</dbReference>
<dbReference type="InterPro" id="IPR000859">
    <property type="entry name" value="CUB_dom"/>
</dbReference>
<keyword evidence="3 7" id="KW-0720">Serine protease</keyword>
<keyword evidence="11" id="KW-1185">Reference proteome</keyword>
<gene>
    <name evidence="10" type="ORF">ANANG_G00163680</name>
</gene>
<evidence type="ECO:0000259" key="8">
    <source>
        <dbReference type="PROSITE" id="PS01180"/>
    </source>
</evidence>
<evidence type="ECO:0008006" key="12">
    <source>
        <dbReference type="Google" id="ProtNLM"/>
    </source>
</evidence>
<accession>A0A9D3M8T0</accession>
<dbReference type="CDD" id="cd00190">
    <property type="entry name" value="Tryp_SPc"/>
    <property type="match status" value="1"/>
</dbReference>
<name>A0A9D3M8T0_ANGAN</name>
<dbReference type="InterPro" id="IPR001254">
    <property type="entry name" value="Trypsin_dom"/>
</dbReference>
<dbReference type="PROSITE" id="PS00134">
    <property type="entry name" value="TRYPSIN_HIS"/>
    <property type="match status" value="1"/>
</dbReference>
<comment type="caution">
    <text evidence="6">Lacks conserved residue(s) required for the propagation of feature annotation.</text>
</comment>
<organism evidence="10 11">
    <name type="scientific">Anguilla anguilla</name>
    <name type="common">European freshwater eel</name>
    <name type="synonym">Muraena anguilla</name>
    <dbReference type="NCBI Taxonomy" id="7936"/>
    <lineage>
        <taxon>Eukaryota</taxon>
        <taxon>Metazoa</taxon>
        <taxon>Chordata</taxon>
        <taxon>Craniata</taxon>
        <taxon>Vertebrata</taxon>
        <taxon>Euteleostomi</taxon>
        <taxon>Actinopterygii</taxon>
        <taxon>Neopterygii</taxon>
        <taxon>Teleostei</taxon>
        <taxon>Anguilliformes</taxon>
        <taxon>Anguillidae</taxon>
        <taxon>Anguilla</taxon>
    </lineage>
</organism>
<sequence length="480" mass="53246">MGQYIKVQFKKFYLAEPGVSPKTCPKDYVEINQVRLCGGKLRNTVMTSNSNTMRVTFNSDKYYVDQGFLAEFQAFEPSNPCPGKFKCYNMLCINPSLKCDGWDDCGDNSDEKNCVCEKSQIACKNTLCKPKMWQCDGVNDCGDNTDEDDCGTCRKEQFTCLNAHCVSNETRCDGKDDCEDGSDELDCGGVSVVPCTELTYKCKNEQCINKLNPECDNTKDCEDGSDEASCECGKSPYKTAKIVGGQDAYEGEWPWQVSLHVQEKGHVCGASVLNNRFIVTAAHCVQDRDILYSTPDVWDVYLGLHIQQVISKTTEQRKLKRIIPHPDYNHLTSDNDIALMELDEPVLLNNNIWPICLPAQTQSFPAGTSVWITGWGATRESGFLAKVLQKAEVRIINDTVCDKLLEDDITPQMLCAGVISGGVDACQGDSGGPLSYLGANGRYYLAGVISWGEGCARRNKAGVYTRVTKFRSWIKEHTGV</sequence>
<evidence type="ECO:0000313" key="11">
    <source>
        <dbReference type="Proteomes" id="UP001044222"/>
    </source>
</evidence>
<dbReference type="InterPro" id="IPR036055">
    <property type="entry name" value="LDL_receptor-like_sf"/>
</dbReference>
<dbReference type="InterPro" id="IPR009003">
    <property type="entry name" value="Peptidase_S1_PA"/>
</dbReference>
<evidence type="ECO:0000256" key="4">
    <source>
        <dbReference type="ARBA" id="ARBA00023157"/>
    </source>
</evidence>
<dbReference type="PROSITE" id="PS50240">
    <property type="entry name" value="TRYPSIN_DOM"/>
    <property type="match status" value="1"/>
</dbReference>
<dbReference type="PROSITE" id="PS01209">
    <property type="entry name" value="LDLRA_1"/>
    <property type="match status" value="1"/>
</dbReference>
<comment type="caution">
    <text evidence="10">The sequence shown here is derived from an EMBL/GenBank/DDBJ whole genome shotgun (WGS) entry which is preliminary data.</text>
</comment>
<dbReference type="InterPro" id="IPR043504">
    <property type="entry name" value="Peptidase_S1_PA_chymotrypsin"/>
</dbReference>
<evidence type="ECO:0000313" key="10">
    <source>
        <dbReference type="EMBL" id="KAG5844550.1"/>
    </source>
</evidence>
<dbReference type="FunFam" id="2.40.10.10:FF:000003">
    <property type="entry name" value="Transmembrane serine protease 3"/>
    <property type="match status" value="1"/>
</dbReference>
<evidence type="ECO:0000256" key="5">
    <source>
        <dbReference type="ARBA" id="ARBA00023180"/>
    </source>
</evidence>
<feature type="disulfide bond" evidence="6">
    <location>
        <begin position="215"/>
        <end position="230"/>
    </location>
</feature>
<feature type="disulfide bond" evidence="6">
    <location>
        <begin position="87"/>
        <end position="105"/>
    </location>
</feature>
<dbReference type="Gene3D" id="4.10.400.10">
    <property type="entry name" value="Low-density Lipoprotein Receptor"/>
    <property type="match status" value="4"/>
</dbReference>
<dbReference type="GO" id="GO:0004252">
    <property type="term" value="F:serine-type endopeptidase activity"/>
    <property type="evidence" value="ECO:0007669"/>
    <property type="project" value="InterPro"/>
</dbReference>
<dbReference type="CDD" id="cd00112">
    <property type="entry name" value="LDLa"/>
    <property type="match status" value="4"/>
</dbReference>
<evidence type="ECO:0000256" key="6">
    <source>
        <dbReference type="PROSITE-ProRule" id="PRU00124"/>
    </source>
</evidence>
<dbReference type="PROSITE" id="PS01180">
    <property type="entry name" value="CUB"/>
    <property type="match status" value="1"/>
</dbReference>
<dbReference type="PROSITE" id="PS00135">
    <property type="entry name" value="TRYPSIN_SER"/>
    <property type="match status" value="1"/>
</dbReference>
<keyword evidence="2 7" id="KW-0378">Hydrolase</keyword>
<dbReference type="SUPFAM" id="SSF50494">
    <property type="entry name" value="Trypsin-like serine proteases"/>
    <property type="match status" value="1"/>
</dbReference>
<evidence type="ECO:0000256" key="2">
    <source>
        <dbReference type="ARBA" id="ARBA00022801"/>
    </source>
</evidence>
<keyword evidence="1 7" id="KW-0645">Protease</keyword>
<evidence type="ECO:0000259" key="9">
    <source>
        <dbReference type="PROSITE" id="PS50240"/>
    </source>
</evidence>
<dbReference type="Pfam" id="PF00089">
    <property type="entry name" value="Trypsin"/>
    <property type="match status" value="1"/>
</dbReference>
<dbReference type="Gene3D" id="2.40.10.10">
    <property type="entry name" value="Trypsin-like serine proteases"/>
    <property type="match status" value="2"/>
</dbReference>
<feature type="disulfide bond" evidence="6">
    <location>
        <begin position="116"/>
        <end position="128"/>
    </location>
</feature>